<evidence type="ECO:0000256" key="1">
    <source>
        <dbReference type="SAM" id="Phobius"/>
    </source>
</evidence>
<protein>
    <submittedName>
        <fullName evidence="2">Uncharacterized protein</fullName>
    </submittedName>
</protein>
<dbReference type="OrthoDB" id="378063at2157"/>
<evidence type="ECO:0000313" key="3">
    <source>
        <dbReference type="Proteomes" id="UP000291213"/>
    </source>
</evidence>
<comment type="caution">
    <text evidence="2">The sequence shown here is derived from an EMBL/GenBank/DDBJ whole genome shotgun (WGS) entry which is preliminary data.</text>
</comment>
<reference evidence="2 3" key="1">
    <citation type="submission" date="2017-02" db="EMBL/GenBank/DDBJ databases">
        <title>isolation and characterization of a novel temperate virus Aeropyrum globular virus 1 infecting hyperthermophilic archaeon Aeropyrum.</title>
        <authorList>
            <person name="Yumiya M."/>
            <person name="Yoshida T."/>
            <person name="Sako Y."/>
        </authorList>
    </citation>
    <scope>NUCLEOTIDE SEQUENCE [LARGE SCALE GENOMIC DNA]</scope>
    <source>
        <strain evidence="2 3">YK1-12-2013</strain>
    </source>
</reference>
<feature type="transmembrane region" description="Helical" evidence="1">
    <location>
        <begin position="12"/>
        <end position="34"/>
    </location>
</feature>
<keyword evidence="1" id="KW-0812">Transmembrane</keyword>
<dbReference type="EMBL" id="BDMD01000047">
    <property type="protein sequence ID" value="GBF09193.1"/>
    <property type="molecule type" value="Genomic_DNA"/>
</dbReference>
<organism evidence="2 3">
    <name type="scientific">Aeropyrum pernix</name>
    <dbReference type="NCBI Taxonomy" id="56636"/>
    <lineage>
        <taxon>Archaea</taxon>
        <taxon>Thermoproteota</taxon>
        <taxon>Thermoprotei</taxon>
        <taxon>Desulfurococcales</taxon>
        <taxon>Desulfurococcaceae</taxon>
        <taxon>Aeropyrum</taxon>
    </lineage>
</organism>
<dbReference type="Proteomes" id="UP000291213">
    <property type="component" value="Unassembled WGS sequence"/>
</dbReference>
<feature type="transmembrane region" description="Helical" evidence="1">
    <location>
        <begin position="40"/>
        <end position="60"/>
    </location>
</feature>
<feature type="transmembrane region" description="Helical" evidence="1">
    <location>
        <begin position="156"/>
        <end position="173"/>
    </location>
</feature>
<dbReference type="AlphaFoldDB" id="A0A401H9W3"/>
<gene>
    <name evidence="2" type="ORF">apy_09180</name>
</gene>
<name>A0A401H9W3_AERPX</name>
<evidence type="ECO:0000313" key="2">
    <source>
        <dbReference type="EMBL" id="GBF09193.1"/>
    </source>
</evidence>
<proteinExistence type="predicted"/>
<keyword evidence="1" id="KW-0472">Membrane</keyword>
<sequence>MKTARVIGGLAARLLVALGVSLIVAGLAASLWGVKTESSWSGSIPVGTGGAAVIAAMPTASSGTLEIRLEGVARAYLLTVSGDPMMLFDALSAINIEITGRNVEPDIRAGIVYGWGVVKASQQAIQLLPTVGSVEEIEAEAGVAEAQARLKPGSSLAIVAVPLGGEIGYSLYYTIEGYSRTPEQALIAVGTATALAGLAAYTRITRRK</sequence>
<feature type="transmembrane region" description="Helical" evidence="1">
    <location>
        <begin position="185"/>
        <end position="204"/>
    </location>
</feature>
<dbReference type="RefSeq" id="WP_131160188.1">
    <property type="nucleotide sequence ID" value="NZ_BDMD01000047.1"/>
</dbReference>
<keyword evidence="1" id="KW-1133">Transmembrane helix</keyword>
<accession>A0A401H9W3</accession>